<dbReference type="Gene3D" id="3.40.50.720">
    <property type="entry name" value="NAD(P)-binding Rossmann-like Domain"/>
    <property type="match status" value="1"/>
</dbReference>
<proteinExistence type="predicted"/>
<dbReference type="Pfam" id="PF01370">
    <property type="entry name" value="Epimerase"/>
    <property type="match status" value="1"/>
</dbReference>
<feature type="domain" description="NAD-dependent epimerase/dehydratase" evidence="1">
    <location>
        <begin position="4"/>
        <end position="128"/>
    </location>
</feature>
<evidence type="ECO:0000259" key="1">
    <source>
        <dbReference type="Pfam" id="PF01370"/>
    </source>
</evidence>
<gene>
    <name evidence="2" type="ORF">AVDCRST_MAG42-104</name>
</gene>
<dbReference type="SUPFAM" id="SSF51735">
    <property type="entry name" value="NAD(P)-binding Rossmann-fold domains"/>
    <property type="match status" value="1"/>
</dbReference>
<sequence>MPRILIAGCGYVGEATADLFHAEGWEVEGWTASPESADRLRGKPYAVRAVDLLSPSAAEASETRFDAVVHCASSHGGTADDYRRIYLDGAQSLAGAFPDALLLFTGSTSVYAQTDGAWVTEQSAAEPVRETGRVLRETEDAVLARGGIVARVAGIYGPGRSALLRKFFSGKAVLDPNSDRFTNQAHRDDIAAALLLLVRRYVRAPRLQNSYLRIFNVADGNPLSARDCYGWLASRLDRPLPPTTGAVLPRKRGNTNKRVSSAKLQALGWTPRYPDFATAMSESILPNLESCGA</sequence>
<dbReference type="EMBL" id="CADCTA010000002">
    <property type="protein sequence ID" value="CAA9211563.1"/>
    <property type="molecule type" value="Genomic_DNA"/>
</dbReference>
<evidence type="ECO:0000313" key="2">
    <source>
        <dbReference type="EMBL" id="CAA9211563.1"/>
    </source>
</evidence>
<dbReference type="PANTHER" id="PTHR48079">
    <property type="entry name" value="PROTEIN YEEZ"/>
    <property type="match status" value="1"/>
</dbReference>
<name>A0A6J4H0E3_9BACT</name>
<accession>A0A6J4H0E3</accession>
<dbReference type="GO" id="GO:0004029">
    <property type="term" value="F:aldehyde dehydrogenase (NAD+) activity"/>
    <property type="evidence" value="ECO:0007669"/>
    <property type="project" value="TreeGrafter"/>
</dbReference>
<dbReference type="InterPro" id="IPR036291">
    <property type="entry name" value="NAD(P)-bd_dom_sf"/>
</dbReference>
<dbReference type="InterPro" id="IPR001509">
    <property type="entry name" value="Epimerase_deHydtase"/>
</dbReference>
<organism evidence="2">
    <name type="scientific">uncultured Chthoniobacterales bacterium</name>
    <dbReference type="NCBI Taxonomy" id="1836801"/>
    <lineage>
        <taxon>Bacteria</taxon>
        <taxon>Pseudomonadati</taxon>
        <taxon>Verrucomicrobiota</taxon>
        <taxon>Spartobacteria</taxon>
        <taxon>Chthoniobacterales</taxon>
        <taxon>environmental samples</taxon>
    </lineage>
</organism>
<dbReference type="InterPro" id="IPR051783">
    <property type="entry name" value="NAD(P)-dependent_oxidoreduct"/>
</dbReference>
<dbReference type="GO" id="GO:0005737">
    <property type="term" value="C:cytoplasm"/>
    <property type="evidence" value="ECO:0007669"/>
    <property type="project" value="TreeGrafter"/>
</dbReference>
<reference evidence="2" key="1">
    <citation type="submission" date="2020-02" db="EMBL/GenBank/DDBJ databases">
        <authorList>
            <person name="Meier V. D."/>
        </authorList>
    </citation>
    <scope>NUCLEOTIDE SEQUENCE</scope>
    <source>
        <strain evidence="2">AVDCRST_MAG42</strain>
    </source>
</reference>
<protein>
    <submittedName>
        <fullName evidence="2">Nucleoside-diphosphate-sugar epimerases</fullName>
    </submittedName>
</protein>
<dbReference type="PANTHER" id="PTHR48079:SF6">
    <property type="entry name" value="NAD(P)-BINDING DOMAIN-CONTAINING PROTEIN-RELATED"/>
    <property type="match status" value="1"/>
</dbReference>
<dbReference type="AlphaFoldDB" id="A0A6J4H0E3"/>